<organism evidence="1 2">
    <name type="scientific">Neobacillus massiliamazoniensis</name>
    <dbReference type="NCBI Taxonomy" id="1499688"/>
    <lineage>
        <taxon>Bacteria</taxon>
        <taxon>Bacillati</taxon>
        <taxon>Bacillota</taxon>
        <taxon>Bacilli</taxon>
        <taxon>Bacillales</taxon>
        <taxon>Bacillaceae</taxon>
        <taxon>Neobacillus</taxon>
    </lineage>
</organism>
<keyword evidence="2" id="KW-1185">Reference proteome</keyword>
<dbReference type="AlphaFoldDB" id="A0A0U1NZS2"/>
<dbReference type="STRING" id="1499688.BN000_03306"/>
<dbReference type="OrthoDB" id="8904414at2"/>
<evidence type="ECO:0000313" key="1">
    <source>
        <dbReference type="EMBL" id="CRK83342.1"/>
    </source>
</evidence>
<evidence type="ECO:0000313" key="2">
    <source>
        <dbReference type="Proteomes" id="UP000199087"/>
    </source>
</evidence>
<sequence length="207" mass="24421">MSAEQILVDFVEGKMTIEEFKTIFINNPSIEEFLKDDPNLKKDTYIGDNTYDFILQEGQDRNGIKNGWQRIGGQLNIHGAICQHLTRKVITFTPSNIYSEKYNLILDTQPSWLDIDEDFFYEEILSKAPQLKKSELKKWLKNRIKEMFKYASTPPRWLQNPEWLIINKKPLTFLCQQNINNFFHDKATVYVFIDDENGELKTVLQVF</sequence>
<reference evidence="2" key="1">
    <citation type="submission" date="2015-05" db="EMBL/GenBank/DDBJ databases">
        <authorList>
            <person name="Urmite Genomes"/>
        </authorList>
    </citation>
    <scope>NUCLEOTIDE SEQUENCE [LARGE SCALE GENOMIC DNA]</scope>
    <source>
        <strain evidence="2">LF1</strain>
    </source>
</reference>
<dbReference type="EMBL" id="CVRB01000003">
    <property type="protein sequence ID" value="CRK83342.1"/>
    <property type="molecule type" value="Genomic_DNA"/>
</dbReference>
<dbReference type="Proteomes" id="UP000199087">
    <property type="component" value="Unassembled WGS sequence"/>
</dbReference>
<name>A0A0U1NZS2_9BACI</name>
<protein>
    <submittedName>
        <fullName evidence="1">Uncharacterized protein</fullName>
    </submittedName>
</protein>
<proteinExistence type="predicted"/>
<accession>A0A0U1NZS2</accession>
<dbReference type="RefSeq" id="WP_090635726.1">
    <property type="nucleotide sequence ID" value="NZ_CVRB01000003.1"/>
</dbReference>
<gene>
    <name evidence="1" type="ORF">BN000_03306</name>
</gene>